<gene>
    <name evidence="1" type="ORF">CAPTEDRAFT_186191</name>
</gene>
<dbReference type="EMBL" id="AMQN01001497">
    <property type="status" value="NOT_ANNOTATED_CDS"/>
    <property type="molecule type" value="Genomic_DNA"/>
</dbReference>
<sequence>MAYSREQKQLLSLYDSEWKSELRKEFGSHVSIPAFTADLKATEAGGFSINLPNSAEIKYFEVAAASKSDEIDTSEFMAMPVTDMSKLQSVIHFAYCLVQKGYRRAICTAKHN</sequence>
<dbReference type="HOGENOM" id="CLU_2148221_0_0_1"/>
<accession>R7UK33</accession>
<evidence type="ECO:0000313" key="1">
    <source>
        <dbReference type="EMBL" id="ELU03637.1"/>
    </source>
</evidence>
<organism evidence="1">
    <name type="scientific">Capitella teleta</name>
    <name type="common">Polychaete worm</name>
    <dbReference type="NCBI Taxonomy" id="283909"/>
    <lineage>
        <taxon>Eukaryota</taxon>
        <taxon>Metazoa</taxon>
        <taxon>Spiralia</taxon>
        <taxon>Lophotrochozoa</taxon>
        <taxon>Annelida</taxon>
        <taxon>Polychaeta</taxon>
        <taxon>Sedentaria</taxon>
        <taxon>Scolecida</taxon>
        <taxon>Capitellidae</taxon>
        <taxon>Capitella</taxon>
    </lineage>
</organism>
<keyword evidence="3" id="KW-1185">Reference proteome</keyword>
<protein>
    <submittedName>
        <fullName evidence="1 2">Uncharacterized protein</fullName>
    </submittedName>
</protein>
<proteinExistence type="predicted"/>
<dbReference type="AlphaFoldDB" id="R7UK33"/>
<dbReference type="Proteomes" id="UP000014760">
    <property type="component" value="Unassembled WGS sequence"/>
</dbReference>
<evidence type="ECO:0000313" key="2">
    <source>
        <dbReference type="EnsemblMetazoa" id="CapteP186191"/>
    </source>
</evidence>
<reference evidence="2" key="3">
    <citation type="submission" date="2015-06" db="UniProtKB">
        <authorList>
            <consortium name="EnsemblMetazoa"/>
        </authorList>
    </citation>
    <scope>IDENTIFICATION</scope>
</reference>
<evidence type="ECO:0000313" key="3">
    <source>
        <dbReference type="Proteomes" id="UP000014760"/>
    </source>
</evidence>
<name>R7UK33_CAPTE</name>
<dbReference type="EMBL" id="KB303020">
    <property type="protein sequence ID" value="ELU03637.1"/>
    <property type="molecule type" value="Genomic_DNA"/>
</dbReference>
<reference evidence="3" key="1">
    <citation type="submission" date="2012-12" db="EMBL/GenBank/DDBJ databases">
        <authorList>
            <person name="Hellsten U."/>
            <person name="Grimwood J."/>
            <person name="Chapman J.A."/>
            <person name="Shapiro H."/>
            <person name="Aerts A."/>
            <person name="Otillar R.P."/>
            <person name="Terry A.Y."/>
            <person name="Boore J.L."/>
            <person name="Simakov O."/>
            <person name="Marletaz F."/>
            <person name="Cho S.-J."/>
            <person name="Edsinger-Gonzales E."/>
            <person name="Havlak P."/>
            <person name="Kuo D.-H."/>
            <person name="Larsson T."/>
            <person name="Lv J."/>
            <person name="Arendt D."/>
            <person name="Savage R."/>
            <person name="Osoegawa K."/>
            <person name="de Jong P."/>
            <person name="Lindberg D.R."/>
            <person name="Seaver E.C."/>
            <person name="Weisblat D.A."/>
            <person name="Putnam N.H."/>
            <person name="Grigoriev I.V."/>
            <person name="Rokhsar D.S."/>
        </authorList>
    </citation>
    <scope>NUCLEOTIDE SEQUENCE</scope>
    <source>
        <strain evidence="3">I ESC-2004</strain>
    </source>
</reference>
<dbReference type="EnsemblMetazoa" id="CapteT186191">
    <property type="protein sequence ID" value="CapteP186191"/>
    <property type="gene ID" value="CapteG186191"/>
</dbReference>
<reference evidence="1 3" key="2">
    <citation type="journal article" date="2013" name="Nature">
        <title>Insights into bilaterian evolution from three spiralian genomes.</title>
        <authorList>
            <person name="Simakov O."/>
            <person name="Marletaz F."/>
            <person name="Cho S.J."/>
            <person name="Edsinger-Gonzales E."/>
            <person name="Havlak P."/>
            <person name="Hellsten U."/>
            <person name="Kuo D.H."/>
            <person name="Larsson T."/>
            <person name="Lv J."/>
            <person name="Arendt D."/>
            <person name="Savage R."/>
            <person name="Osoegawa K."/>
            <person name="de Jong P."/>
            <person name="Grimwood J."/>
            <person name="Chapman J.A."/>
            <person name="Shapiro H."/>
            <person name="Aerts A."/>
            <person name="Otillar R.P."/>
            <person name="Terry A.Y."/>
            <person name="Boore J.L."/>
            <person name="Grigoriev I.V."/>
            <person name="Lindberg D.R."/>
            <person name="Seaver E.C."/>
            <person name="Weisblat D.A."/>
            <person name="Putnam N.H."/>
            <person name="Rokhsar D.S."/>
        </authorList>
    </citation>
    <scope>NUCLEOTIDE SEQUENCE</scope>
    <source>
        <strain evidence="1 3">I ESC-2004</strain>
    </source>
</reference>